<sequence>MTFAAILEPEKILLEVVYKADYCLLCLYMDQTVQEVIKRYQGFVDYRRVEFLRGDGRRRFLELSYSLYGEKGVHQQFRVAPVPSLFIDGELVFDAIPPVFELEEAIEEAIGNRR</sequence>
<proteinExistence type="predicted"/>
<dbReference type="EMBL" id="JALJRB010000002">
    <property type="protein sequence ID" value="MCJ8499614.1"/>
    <property type="molecule type" value="Genomic_DNA"/>
</dbReference>
<dbReference type="InterPro" id="IPR036249">
    <property type="entry name" value="Thioredoxin-like_sf"/>
</dbReference>
<accession>A0AA41R0G4</accession>
<reference evidence="1" key="1">
    <citation type="submission" date="2022-04" db="EMBL/GenBank/DDBJ databases">
        <title>Desulfatitalea alkaliphila sp. nov., a novel anaerobic sulfate-reducing bacterium isolated from terrestrial mud volcano, Taman Peninsula, Russia.</title>
        <authorList>
            <person name="Khomyakova M.A."/>
            <person name="Merkel A.Y."/>
            <person name="Slobodkin A.I."/>
        </authorList>
    </citation>
    <scope>NUCLEOTIDE SEQUENCE</scope>
    <source>
        <strain evidence="1">M08but</strain>
    </source>
</reference>
<dbReference type="SUPFAM" id="SSF52833">
    <property type="entry name" value="Thioredoxin-like"/>
    <property type="match status" value="1"/>
</dbReference>
<evidence type="ECO:0000313" key="1">
    <source>
        <dbReference type="EMBL" id="MCJ8499614.1"/>
    </source>
</evidence>
<keyword evidence="2" id="KW-1185">Reference proteome</keyword>
<gene>
    <name evidence="1" type="ORF">MRX98_03435</name>
</gene>
<name>A0AA41R0G4_9BACT</name>
<dbReference type="Proteomes" id="UP001165427">
    <property type="component" value="Unassembled WGS sequence"/>
</dbReference>
<dbReference type="RefSeq" id="WP_246903008.1">
    <property type="nucleotide sequence ID" value="NZ_JALJRB010000002.1"/>
</dbReference>
<dbReference type="Gene3D" id="3.40.30.10">
    <property type="entry name" value="Glutaredoxin"/>
    <property type="match status" value="1"/>
</dbReference>
<evidence type="ECO:0000313" key="2">
    <source>
        <dbReference type="Proteomes" id="UP001165427"/>
    </source>
</evidence>
<dbReference type="AlphaFoldDB" id="A0AA41R0G4"/>
<organism evidence="1 2">
    <name type="scientific">Desulfatitalea alkaliphila</name>
    <dbReference type="NCBI Taxonomy" id="2929485"/>
    <lineage>
        <taxon>Bacteria</taxon>
        <taxon>Pseudomonadati</taxon>
        <taxon>Thermodesulfobacteriota</taxon>
        <taxon>Desulfobacteria</taxon>
        <taxon>Desulfobacterales</taxon>
        <taxon>Desulfosarcinaceae</taxon>
        <taxon>Desulfatitalea</taxon>
    </lineage>
</organism>
<evidence type="ECO:0008006" key="3">
    <source>
        <dbReference type="Google" id="ProtNLM"/>
    </source>
</evidence>
<comment type="caution">
    <text evidence="1">The sequence shown here is derived from an EMBL/GenBank/DDBJ whole genome shotgun (WGS) entry which is preliminary data.</text>
</comment>
<protein>
    <recommendedName>
        <fullName evidence="3">Thioredoxin-like fold domain-containing protein</fullName>
    </recommendedName>
</protein>